<feature type="chain" id="PRO_5041366079" evidence="8">
    <location>
        <begin position="18"/>
        <end position="339"/>
    </location>
</feature>
<dbReference type="Proteomes" id="UP001178507">
    <property type="component" value="Unassembled WGS sequence"/>
</dbReference>
<evidence type="ECO:0000256" key="7">
    <source>
        <dbReference type="SAM" id="Phobius"/>
    </source>
</evidence>
<sequence>MCLWKVVRLFSLLSASALQELTDVTYHQTWGLPTLDASAIDPQSIQTLDKSACRVELLYHWIQQFIADGAQHQVLATPPPLLTRTLSELAKGMDKYQDAMKHSKVGFPFPYAQTTLTLLLFHWFLTPLVTVKWTSSIFGAAIFTFVQVFTLWCLNATAVGFERPFGGDLNDIDGTEMQMAMNKSLINLMEPRSRRTPFIPLSTFLDVDVLRKRDTIHTAALQQEGWELKDLSGTSGKGLLRCLCPCVRRERQVQRTTIAVSTRYSSKRYCEIDGERTAVLIIGIVGSELCLALPAPKDSRNAFEVLNVKGQPCSMRTKRIPIQERHLLFKAPDPSWSPA</sequence>
<evidence type="ECO:0000256" key="6">
    <source>
        <dbReference type="ARBA" id="ARBA00023136"/>
    </source>
</evidence>
<dbReference type="InterPro" id="IPR044669">
    <property type="entry name" value="YneE/VCCN1/2-like"/>
</dbReference>
<feature type="transmembrane region" description="Helical" evidence="7">
    <location>
        <begin position="105"/>
        <end position="125"/>
    </location>
</feature>
<keyword evidence="3 7" id="KW-0812">Transmembrane</keyword>
<keyword evidence="6 7" id="KW-0472">Membrane</keyword>
<dbReference type="GO" id="GO:0016020">
    <property type="term" value="C:membrane"/>
    <property type="evidence" value="ECO:0007669"/>
    <property type="project" value="UniProtKB-SubCell"/>
</dbReference>
<name>A0AA36JN56_9DINO</name>
<accession>A0AA36JN56</accession>
<evidence type="ECO:0000256" key="4">
    <source>
        <dbReference type="ARBA" id="ARBA00022989"/>
    </source>
</evidence>
<comment type="subcellular location">
    <subcellularLocation>
        <location evidence="1">Membrane</location>
        <topology evidence="1">Multi-pass membrane protein</topology>
    </subcellularLocation>
</comment>
<dbReference type="AlphaFoldDB" id="A0AA36JN56"/>
<dbReference type="EMBL" id="CAUJNA010003705">
    <property type="protein sequence ID" value="CAJ1408121.1"/>
    <property type="molecule type" value="Genomic_DNA"/>
</dbReference>
<organism evidence="9 10">
    <name type="scientific">Effrenium voratum</name>
    <dbReference type="NCBI Taxonomy" id="2562239"/>
    <lineage>
        <taxon>Eukaryota</taxon>
        <taxon>Sar</taxon>
        <taxon>Alveolata</taxon>
        <taxon>Dinophyceae</taxon>
        <taxon>Suessiales</taxon>
        <taxon>Symbiodiniaceae</taxon>
        <taxon>Effrenium</taxon>
    </lineage>
</organism>
<keyword evidence="10" id="KW-1185">Reference proteome</keyword>
<dbReference type="Pfam" id="PF25539">
    <property type="entry name" value="Bestrophin_2"/>
    <property type="match status" value="1"/>
</dbReference>
<dbReference type="GO" id="GO:0005254">
    <property type="term" value="F:chloride channel activity"/>
    <property type="evidence" value="ECO:0007669"/>
    <property type="project" value="InterPro"/>
</dbReference>
<reference evidence="9" key="1">
    <citation type="submission" date="2023-08" db="EMBL/GenBank/DDBJ databases">
        <authorList>
            <person name="Chen Y."/>
            <person name="Shah S."/>
            <person name="Dougan E. K."/>
            <person name="Thang M."/>
            <person name="Chan C."/>
        </authorList>
    </citation>
    <scope>NUCLEOTIDE SEQUENCE</scope>
</reference>
<proteinExistence type="predicted"/>
<comment type="caution">
    <text evidence="9">The sequence shown here is derived from an EMBL/GenBank/DDBJ whole genome shotgun (WGS) entry which is preliminary data.</text>
</comment>
<evidence type="ECO:0000256" key="5">
    <source>
        <dbReference type="ARBA" id="ARBA00023065"/>
    </source>
</evidence>
<feature type="signal peptide" evidence="8">
    <location>
        <begin position="1"/>
        <end position="17"/>
    </location>
</feature>
<evidence type="ECO:0000313" key="10">
    <source>
        <dbReference type="Proteomes" id="UP001178507"/>
    </source>
</evidence>
<keyword evidence="5" id="KW-0406">Ion transport</keyword>
<gene>
    <name evidence="9" type="ORF">EVOR1521_LOCUS29640</name>
</gene>
<evidence type="ECO:0000313" key="9">
    <source>
        <dbReference type="EMBL" id="CAJ1408121.1"/>
    </source>
</evidence>
<evidence type="ECO:0000256" key="1">
    <source>
        <dbReference type="ARBA" id="ARBA00004141"/>
    </source>
</evidence>
<keyword evidence="2" id="KW-0813">Transport</keyword>
<evidence type="ECO:0000256" key="3">
    <source>
        <dbReference type="ARBA" id="ARBA00022692"/>
    </source>
</evidence>
<feature type="transmembrane region" description="Helical" evidence="7">
    <location>
        <begin position="137"/>
        <end position="154"/>
    </location>
</feature>
<evidence type="ECO:0000256" key="2">
    <source>
        <dbReference type="ARBA" id="ARBA00022448"/>
    </source>
</evidence>
<keyword evidence="4 7" id="KW-1133">Transmembrane helix</keyword>
<keyword evidence="8" id="KW-0732">Signal</keyword>
<protein>
    <submittedName>
        <fullName evidence="9">Uncharacterized protein</fullName>
    </submittedName>
</protein>
<evidence type="ECO:0000256" key="8">
    <source>
        <dbReference type="SAM" id="SignalP"/>
    </source>
</evidence>